<geneLocation type="plasmid" evidence="1 2">
    <name>p1</name>
</geneLocation>
<evidence type="ECO:0000313" key="2">
    <source>
        <dbReference type="Proteomes" id="UP001432251"/>
    </source>
</evidence>
<keyword evidence="2" id="KW-1185">Reference proteome</keyword>
<protein>
    <submittedName>
        <fullName evidence="1">Acyl-CoA thioesterase</fullName>
        <ecNumber evidence="1">3.1.2.-</ecNumber>
    </submittedName>
</protein>
<evidence type="ECO:0000313" key="1">
    <source>
        <dbReference type="EMBL" id="WWQ69451.1"/>
    </source>
</evidence>
<keyword evidence="1" id="KW-0614">Plasmid</keyword>
<name>A0ACD5AQJ1_9ACTN</name>
<reference evidence="1" key="1">
    <citation type="journal article" date="2025" name="Int. J. Syst. Evol. Microbiol.">
        <title>Streptomyces citrinus sp. nov., with yellow diffusible pigment.</title>
        <authorList>
            <person name="He Y."/>
            <person name="Yang E."/>
            <person name="Xu J."/>
            <person name="Sun Y."/>
            <person name="Sun L."/>
        </authorList>
    </citation>
    <scope>NUCLEOTIDE SEQUENCE</scope>
    <source>
        <strain evidence="1">Q6</strain>
    </source>
</reference>
<organism evidence="1 2">
    <name type="scientific">Streptomyces citrinus</name>
    <dbReference type="NCBI Taxonomy" id="3118173"/>
    <lineage>
        <taxon>Bacteria</taxon>
        <taxon>Bacillati</taxon>
        <taxon>Actinomycetota</taxon>
        <taxon>Actinomycetes</taxon>
        <taxon>Kitasatosporales</taxon>
        <taxon>Streptomycetaceae</taxon>
        <taxon>Streptomyces</taxon>
    </lineage>
</organism>
<proteinExistence type="predicted"/>
<dbReference type="Proteomes" id="UP001432251">
    <property type="component" value="Plasmid p1"/>
</dbReference>
<gene>
    <name evidence="1" type="ORF">V2W30_40475</name>
</gene>
<dbReference type="EMBL" id="CP146023">
    <property type="protein sequence ID" value="WWQ69451.1"/>
    <property type="molecule type" value="Genomic_DNA"/>
</dbReference>
<sequence>MSKAFTKTFEVRWDDVDANGHLRNTRYLEYAASARLAILMEADWSPQALRQAGLAPVTLSDDVRYRREVFPAEVVTVGTHVIGLSEDGSRWQFEHILTRASGERAAEVRTLGAWIDLGTRKITAPPAGLRAHFEAARTADCQDLTPRS</sequence>
<accession>A0ACD5AQJ1</accession>
<dbReference type="EC" id="3.1.2.-" evidence="1"/>
<keyword evidence="1" id="KW-0378">Hydrolase</keyword>